<dbReference type="EMBL" id="LSMT01000010">
    <property type="protein sequence ID" value="PFX33606.1"/>
    <property type="molecule type" value="Genomic_DNA"/>
</dbReference>
<protein>
    <submittedName>
        <fullName evidence="2">Uncharacterized protein</fullName>
    </submittedName>
</protein>
<feature type="coiled-coil region" evidence="1">
    <location>
        <begin position="16"/>
        <end position="117"/>
    </location>
</feature>
<gene>
    <name evidence="2" type="ORF">AWC38_SpisGene1467</name>
</gene>
<evidence type="ECO:0000256" key="1">
    <source>
        <dbReference type="SAM" id="Coils"/>
    </source>
</evidence>
<proteinExistence type="predicted"/>
<accession>A0A2B4SW86</accession>
<keyword evidence="1" id="KW-0175">Coiled coil</keyword>
<organism evidence="2 3">
    <name type="scientific">Stylophora pistillata</name>
    <name type="common">Smooth cauliflower coral</name>
    <dbReference type="NCBI Taxonomy" id="50429"/>
    <lineage>
        <taxon>Eukaryota</taxon>
        <taxon>Metazoa</taxon>
        <taxon>Cnidaria</taxon>
        <taxon>Anthozoa</taxon>
        <taxon>Hexacorallia</taxon>
        <taxon>Scleractinia</taxon>
        <taxon>Astrocoeniina</taxon>
        <taxon>Pocilloporidae</taxon>
        <taxon>Stylophora</taxon>
    </lineage>
</organism>
<sequence>MNPFSLYVLFTISEILEDEKESLHGENLKIQKALREVEAELVLANEDNDRLNDELQEYYKKSSELQVSYKICDQERMDNHQQILMLNKKVERLEADLAEALKEKKWLKAELENYTGNNRQNIEALDGIAKTQLAEVQSIMDDHRYTDVKEPIKNLPLSNCASKSSS</sequence>
<reference evidence="3" key="1">
    <citation type="journal article" date="2017" name="bioRxiv">
        <title>Comparative analysis of the genomes of Stylophora pistillata and Acropora digitifera provides evidence for extensive differences between species of corals.</title>
        <authorList>
            <person name="Voolstra C.R."/>
            <person name="Li Y."/>
            <person name="Liew Y.J."/>
            <person name="Baumgarten S."/>
            <person name="Zoccola D."/>
            <person name="Flot J.-F."/>
            <person name="Tambutte S."/>
            <person name="Allemand D."/>
            <person name="Aranda M."/>
        </authorList>
    </citation>
    <scope>NUCLEOTIDE SEQUENCE [LARGE SCALE GENOMIC DNA]</scope>
</reference>
<name>A0A2B4SW86_STYPI</name>
<keyword evidence="3" id="KW-1185">Reference proteome</keyword>
<evidence type="ECO:0000313" key="3">
    <source>
        <dbReference type="Proteomes" id="UP000225706"/>
    </source>
</evidence>
<dbReference type="AlphaFoldDB" id="A0A2B4SW86"/>
<dbReference type="Proteomes" id="UP000225706">
    <property type="component" value="Unassembled WGS sequence"/>
</dbReference>
<comment type="caution">
    <text evidence="2">The sequence shown here is derived from an EMBL/GenBank/DDBJ whole genome shotgun (WGS) entry which is preliminary data.</text>
</comment>
<evidence type="ECO:0000313" key="2">
    <source>
        <dbReference type="EMBL" id="PFX33606.1"/>
    </source>
</evidence>